<evidence type="ECO:0000256" key="9">
    <source>
        <dbReference type="PIRSR" id="PIRSR605856-50"/>
    </source>
</evidence>
<dbReference type="Gene3D" id="3.40.50.1100">
    <property type="match status" value="2"/>
</dbReference>
<feature type="domain" description="Tryptophan synthase beta chain-like PALP" evidence="11">
    <location>
        <begin position="15"/>
        <end position="300"/>
    </location>
</feature>
<keyword evidence="6 9" id="KW-0663">Pyridoxal phosphate</keyword>
<dbReference type="InterPro" id="IPR005856">
    <property type="entry name" value="Cys_synth"/>
</dbReference>
<dbReference type="CDD" id="cd01561">
    <property type="entry name" value="CBS_like"/>
    <property type="match status" value="1"/>
</dbReference>
<evidence type="ECO:0000256" key="4">
    <source>
        <dbReference type="ARBA" id="ARBA00022605"/>
    </source>
</evidence>
<dbReference type="RefSeq" id="WP_171400972.1">
    <property type="nucleotide sequence ID" value="NZ_CP049838.1"/>
</dbReference>
<organism evidence="12 13">
    <name type="scientific">Streptomyces asoensis</name>
    <dbReference type="NCBI Taxonomy" id="249586"/>
    <lineage>
        <taxon>Bacteria</taxon>
        <taxon>Bacillati</taxon>
        <taxon>Actinomycetota</taxon>
        <taxon>Actinomycetes</taxon>
        <taxon>Kitasatosporales</taxon>
        <taxon>Streptomycetaceae</taxon>
        <taxon>Streptomyces</taxon>
    </lineage>
</organism>
<name>A0A6M4WYP2_9ACTN</name>
<evidence type="ECO:0000256" key="10">
    <source>
        <dbReference type="PIRSR" id="PIRSR605856-51"/>
    </source>
</evidence>
<evidence type="ECO:0000259" key="11">
    <source>
        <dbReference type="Pfam" id="PF00291"/>
    </source>
</evidence>
<evidence type="ECO:0000256" key="1">
    <source>
        <dbReference type="ARBA" id="ARBA00001933"/>
    </source>
</evidence>
<reference evidence="12" key="1">
    <citation type="submission" date="2020-03" db="EMBL/GenBank/DDBJ databases">
        <title>Molecular networking-based the target discovery of potent antiproliferative macrolactams: 5/6/7/16 polycyclic ansamycins and glycosylated trienomycin from Streptomyces cacaoi subsp. asoensis.</title>
        <authorList>
            <person name="Liu L.-L."/>
        </authorList>
    </citation>
    <scope>NUCLEOTIDE SEQUENCE [LARGE SCALE GENOMIC DNA]</scope>
    <source>
        <strain evidence="12">H2S5</strain>
    </source>
</reference>
<evidence type="ECO:0000256" key="8">
    <source>
        <dbReference type="ARBA" id="ARBA00047931"/>
    </source>
</evidence>
<feature type="binding site" evidence="9">
    <location>
        <position position="80"/>
    </location>
    <ligand>
        <name>pyridoxal 5'-phosphate</name>
        <dbReference type="ChEBI" id="CHEBI:597326"/>
    </ligand>
</feature>
<dbReference type="PANTHER" id="PTHR10314">
    <property type="entry name" value="CYSTATHIONINE BETA-SYNTHASE"/>
    <property type="match status" value="1"/>
</dbReference>
<proteinExistence type="inferred from homology"/>
<dbReference type="FunFam" id="3.40.50.1100:FF:000006">
    <property type="entry name" value="Cysteine synthase"/>
    <property type="match status" value="1"/>
</dbReference>
<gene>
    <name evidence="12" type="ORF">G9272_39465</name>
</gene>
<dbReference type="SUPFAM" id="SSF53686">
    <property type="entry name" value="Tryptophan synthase beta subunit-like PLP-dependent enzymes"/>
    <property type="match status" value="1"/>
</dbReference>
<evidence type="ECO:0000256" key="5">
    <source>
        <dbReference type="ARBA" id="ARBA00022679"/>
    </source>
</evidence>
<dbReference type="InterPro" id="IPR001926">
    <property type="entry name" value="TrpB-like_PALP"/>
</dbReference>
<evidence type="ECO:0000256" key="6">
    <source>
        <dbReference type="ARBA" id="ARBA00022898"/>
    </source>
</evidence>
<sequence length="332" mass="34324">MTEPSTGSVVGSLEELVGNTPMLRLSLPGLPADARVLAKLEAANPLSSIKDRAALFMLRAAEESGALRPGGTIVESTSGNTGIALAALAAARGYACRIVLPDNASRERLLTLRMLGAEVEFTDHTLGFAGCVERAEKLHADTPGSWYAGQHLNAANVRAHYETTGPEIWRDTGGDVDHLVCGVGTGGTLTGIAHRLREHNPALRVVAVEPAGSPLLSGGEPGPHRIPGLNGGFTSPVTDVSVIDEVIVVEDEDAAATTRAIAAATGLLVGVSSGAAAYGCLELARRHDLAGATVVTVFPDTGERYLSWWPEAQEAPREPARVAVGGASRPAG</sequence>
<keyword evidence="7" id="KW-0198">Cysteine biosynthesis</keyword>
<accession>A0A6M4WYP2</accession>
<comment type="catalytic activity">
    <reaction evidence="8">
        <text>O-acetyl-L-serine + hydrogen sulfide = L-cysteine + acetate</text>
        <dbReference type="Rhea" id="RHEA:14829"/>
        <dbReference type="ChEBI" id="CHEBI:29919"/>
        <dbReference type="ChEBI" id="CHEBI:30089"/>
        <dbReference type="ChEBI" id="CHEBI:35235"/>
        <dbReference type="ChEBI" id="CHEBI:58340"/>
        <dbReference type="EC" id="2.5.1.47"/>
    </reaction>
</comment>
<keyword evidence="5" id="KW-0808">Transferase</keyword>
<feature type="modified residue" description="N6-(pyridoxal phosphate)lysine" evidence="10">
    <location>
        <position position="50"/>
    </location>
</feature>
<evidence type="ECO:0000313" key="13">
    <source>
        <dbReference type="Proteomes" id="UP000502665"/>
    </source>
</evidence>
<dbReference type="AlphaFoldDB" id="A0A6M4WYP2"/>
<dbReference type="EMBL" id="CP049838">
    <property type="protein sequence ID" value="QJT05654.1"/>
    <property type="molecule type" value="Genomic_DNA"/>
</dbReference>
<feature type="binding site" evidence="9">
    <location>
        <begin position="184"/>
        <end position="188"/>
    </location>
    <ligand>
        <name>pyridoxal 5'-phosphate</name>
        <dbReference type="ChEBI" id="CHEBI:597326"/>
    </ligand>
</feature>
<dbReference type="InterPro" id="IPR050214">
    <property type="entry name" value="Cys_Synth/Cystath_Beta-Synth"/>
</dbReference>
<evidence type="ECO:0000256" key="2">
    <source>
        <dbReference type="ARBA" id="ARBA00007103"/>
    </source>
</evidence>
<dbReference type="GO" id="GO:0004124">
    <property type="term" value="F:cysteine synthase activity"/>
    <property type="evidence" value="ECO:0007669"/>
    <property type="project" value="UniProtKB-EC"/>
</dbReference>
<keyword evidence="13" id="KW-1185">Reference proteome</keyword>
<evidence type="ECO:0000256" key="7">
    <source>
        <dbReference type="ARBA" id="ARBA00023192"/>
    </source>
</evidence>
<dbReference type="Proteomes" id="UP000502665">
    <property type="component" value="Chromosome"/>
</dbReference>
<dbReference type="GO" id="GO:0006535">
    <property type="term" value="P:cysteine biosynthetic process from serine"/>
    <property type="evidence" value="ECO:0007669"/>
    <property type="project" value="InterPro"/>
</dbReference>
<feature type="binding site" evidence="9">
    <location>
        <position position="272"/>
    </location>
    <ligand>
        <name>pyridoxal 5'-phosphate</name>
        <dbReference type="ChEBI" id="CHEBI:597326"/>
    </ligand>
</feature>
<dbReference type="EC" id="2.5.1.47" evidence="3"/>
<evidence type="ECO:0000256" key="3">
    <source>
        <dbReference type="ARBA" id="ARBA00012681"/>
    </source>
</evidence>
<protein>
    <recommendedName>
        <fullName evidence="3">cysteine synthase</fullName>
        <ecNumber evidence="3">2.5.1.47</ecNumber>
    </recommendedName>
</protein>
<comment type="cofactor">
    <cofactor evidence="1 9">
        <name>pyridoxal 5'-phosphate</name>
        <dbReference type="ChEBI" id="CHEBI:597326"/>
    </cofactor>
</comment>
<keyword evidence="4" id="KW-0028">Amino-acid biosynthesis</keyword>
<dbReference type="Pfam" id="PF00291">
    <property type="entry name" value="PALP"/>
    <property type="match status" value="1"/>
</dbReference>
<dbReference type="InterPro" id="IPR036052">
    <property type="entry name" value="TrpB-like_PALP_sf"/>
</dbReference>
<evidence type="ECO:0000313" key="12">
    <source>
        <dbReference type="EMBL" id="QJT05654.1"/>
    </source>
</evidence>
<comment type="similarity">
    <text evidence="2">Belongs to the cysteine synthase/cystathionine beta-synthase family.</text>
</comment>
<dbReference type="NCBIfam" id="TIGR01136">
    <property type="entry name" value="cysKM"/>
    <property type="match status" value="1"/>
</dbReference>